<protein>
    <submittedName>
        <fullName evidence="3">Uncharacterized protein</fullName>
    </submittedName>
</protein>
<dbReference type="Gene3D" id="3.40.50.12360">
    <property type="match status" value="1"/>
</dbReference>
<reference evidence="3 4" key="1">
    <citation type="journal article" date="2011" name="Proc. Natl. Acad. Sci. U.S.A.">
        <title>Comparative genomics of xylose-fermenting fungi for enhanced biofuel production.</title>
        <authorList>
            <person name="Wohlbach D.J."/>
            <person name="Kuo A."/>
            <person name="Sato T.K."/>
            <person name="Potts K.M."/>
            <person name="Salamov A.A."/>
            <person name="LaButti K.M."/>
            <person name="Sun H."/>
            <person name="Clum A."/>
            <person name="Pangilinan J.L."/>
            <person name="Lindquist E.A."/>
            <person name="Lucas S."/>
            <person name="Lapidus A."/>
            <person name="Jin M."/>
            <person name="Gunawan C."/>
            <person name="Balan V."/>
            <person name="Dale B.E."/>
            <person name="Jeffries T.W."/>
            <person name="Zinkel R."/>
            <person name="Barry K.W."/>
            <person name="Grigoriev I.V."/>
            <person name="Gasch A.P."/>
        </authorList>
    </citation>
    <scope>NUCLEOTIDE SEQUENCE [LARGE SCALE GENOMIC DNA]</scope>
    <source>
        <strain evidence="4">ATCC 10573 / BCRC 21748 / CBS 615 / JCM 9827 / NBRC 10315 / NRRL Y-1498 / VKM Y-70</strain>
    </source>
</reference>
<dbReference type="InterPro" id="IPR026216">
    <property type="entry name" value="HDA3"/>
</dbReference>
<dbReference type="eggNOG" id="ENOG502QT9V">
    <property type="taxonomic scope" value="Eukaryota"/>
</dbReference>
<gene>
    <name evidence="3" type="ORF">CANTEDRAFT_133231</name>
</gene>
<evidence type="ECO:0000256" key="1">
    <source>
        <dbReference type="SAM" id="Coils"/>
    </source>
</evidence>
<organism evidence="4">
    <name type="scientific">Candida tenuis (strain ATCC 10573 / BCRC 21748 / CBS 615 / JCM 9827 / NBRC 10315 / NRRL Y-1498 / VKM Y-70)</name>
    <name type="common">Yeast</name>
    <name type="synonym">Yamadazyma tenuis</name>
    <dbReference type="NCBI Taxonomy" id="590646"/>
    <lineage>
        <taxon>Eukaryota</taxon>
        <taxon>Fungi</taxon>
        <taxon>Dikarya</taxon>
        <taxon>Ascomycota</taxon>
        <taxon>Saccharomycotina</taxon>
        <taxon>Pichiomycetes</taxon>
        <taxon>Debaryomycetaceae</taxon>
        <taxon>Yamadazyma</taxon>
    </lineage>
</organism>
<dbReference type="InterPro" id="IPR021006">
    <property type="entry name" value="Hda2/3"/>
</dbReference>
<dbReference type="Proteomes" id="UP000000707">
    <property type="component" value="Unassembled WGS sequence"/>
</dbReference>
<dbReference type="InterPro" id="IPR038609">
    <property type="entry name" value="HDA1_su2/3_sf"/>
</dbReference>
<dbReference type="EMBL" id="GL996512">
    <property type="protein sequence ID" value="EGV65811.1"/>
    <property type="molecule type" value="Genomic_DNA"/>
</dbReference>
<dbReference type="HOGENOM" id="CLU_026579_0_0_1"/>
<dbReference type="Pfam" id="PF11496">
    <property type="entry name" value="HDA2-3"/>
    <property type="match status" value="1"/>
</dbReference>
<feature type="region of interest" description="Disordered" evidence="2">
    <location>
        <begin position="591"/>
        <end position="613"/>
    </location>
</feature>
<sequence>MNLFRILDSTPEPPIVDLEIDHINDSGEYNLTTPIYEFQRELTDQIVSLHYSDILKYCETNDKTELIVKSLEICIRNCMLVSSHPYLLITHYMPKNLLQRDMTLKLAETSGKFNVLKDLINVICRSCDDYNLRKRGVGKRTAKEDREKAALHHKHIGVVLSNINKLTDLVEALLIGNVSSPIKLKRYVGNYLRRDHKKNEPTNANVTVHLIPTDLSEVKEDLSGLKLDLVIKFDEFVPNDLITNLRSQNRSSPASLIKLIPMLSIEHCRIFYEGHENDTDYLYKLISSIVCLRDQIGILAPDIFPIYNQGLNYLTAFFNQMLESDSYPVWPLPGLPDIPEFSVIDVEKSLLTEVHFHYTPYDTDLTSIDDVKRVHKHKKPKNTYYQMNRLKSNYITNPLMNNFDNLIGIFNHNLNSTDFGNHNHSLYLTHKLMMQLNNIYLQYEVIKQEYDSHLFYNEDEVQNNRIGRRHQELAKTLSSLLMDVDHSSSRIETGNKKFTKKQEEIEVLRKDIEEMKQTIQNFKDHEDVRSYEKKIKLIGNQIKIWELTKSIEHGIGKIKSKQEEKDYMKTEYENSLKSIRESKSSINELEEVNENLGRSMKKKSRNSEWIEAN</sequence>
<dbReference type="AlphaFoldDB" id="G3AYB3"/>
<dbReference type="OrthoDB" id="3647690at2759"/>
<keyword evidence="1" id="KW-0175">Coiled coil</keyword>
<evidence type="ECO:0000313" key="3">
    <source>
        <dbReference type="EMBL" id="EGV65811.1"/>
    </source>
</evidence>
<dbReference type="STRING" id="590646.G3AYB3"/>
<name>G3AYB3_CANTC</name>
<proteinExistence type="predicted"/>
<evidence type="ECO:0000256" key="2">
    <source>
        <dbReference type="SAM" id="MobiDB-lite"/>
    </source>
</evidence>
<feature type="coiled-coil region" evidence="1">
    <location>
        <begin position="498"/>
        <end position="525"/>
    </location>
</feature>
<dbReference type="PRINTS" id="PR02093">
    <property type="entry name" value="HDA1SUBUNIT3"/>
</dbReference>
<dbReference type="GO" id="GO:0070823">
    <property type="term" value="C:HDA1 complex"/>
    <property type="evidence" value="ECO:0007669"/>
    <property type="project" value="InterPro"/>
</dbReference>
<accession>G3AYB3</accession>
<evidence type="ECO:0000313" key="4">
    <source>
        <dbReference type="Proteomes" id="UP000000707"/>
    </source>
</evidence>
<keyword evidence="4" id="KW-1185">Reference proteome</keyword>